<reference evidence="1" key="1">
    <citation type="submission" date="2018-05" db="EMBL/GenBank/DDBJ databases">
        <authorList>
            <person name="Lanie J.A."/>
            <person name="Ng W.-L."/>
            <person name="Kazmierczak K.M."/>
            <person name="Andrzejewski T.M."/>
            <person name="Davidsen T.M."/>
            <person name="Wayne K.J."/>
            <person name="Tettelin H."/>
            <person name="Glass J.I."/>
            <person name="Rusch D."/>
            <person name="Podicherti R."/>
            <person name="Tsui H.-C.T."/>
            <person name="Winkler M.E."/>
        </authorList>
    </citation>
    <scope>NUCLEOTIDE SEQUENCE</scope>
</reference>
<sequence length="289" mass="32878">VLIVPYESRDWDWETGEYFYKTAIQKIRIEDDDLQKAGEVPHEVRARRATMLGSLMVSISGQELLAADLRDSSNPSIVASQVLSWPVHELHKVGDNLIEVEKSYSMDQPSKLRLVSAADPENLINTLELPAGMLQDTVWLPGTSQLLCLMKMSQWPWVYYNTSSMNLEGLDEERKFTLVMVDFQVPGEMALLPVTEFQLAEDFWTINRLEFFHTGEEWQGIMVQGLPPLALVESGAYRHLEYKYSRLLIAVQPHADGSIQTLSSAWQFQSANSSNWLSNPPVFAGDRWL</sequence>
<dbReference type="EMBL" id="UINC01147627">
    <property type="protein sequence ID" value="SVD39059.1"/>
    <property type="molecule type" value="Genomic_DNA"/>
</dbReference>
<organism evidence="1">
    <name type="scientific">marine metagenome</name>
    <dbReference type="NCBI Taxonomy" id="408172"/>
    <lineage>
        <taxon>unclassified sequences</taxon>
        <taxon>metagenomes</taxon>
        <taxon>ecological metagenomes</taxon>
    </lineage>
</organism>
<feature type="non-terminal residue" evidence="1">
    <location>
        <position position="1"/>
    </location>
</feature>
<dbReference type="AlphaFoldDB" id="A0A382UXU4"/>
<gene>
    <name evidence="1" type="ORF">METZ01_LOCUS391913</name>
</gene>
<name>A0A382UXU4_9ZZZZ</name>
<feature type="non-terminal residue" evidence="1">
    <location>
        <position position="289"/>
    </location>
</feature>
<protein>
    <submittedName>
        <fullName evidence="1">Uncharacterized protein</fullName>
    </submittedName>
</protein>
<evidence type="ECO:0000313" key="1">
    <source>
        <dbReference type="EMBL" id="SVD39059.1"/>
    </source>
</evidence>
<accession>A0A382UXU4</accession>
<proteinExistence type="predicted"/>